<evidence type="ECO:0000259" key="5">
    <source>
        <dbReference type="Pfam" id="PF01593"/>
    </source>
</evidence>
<dbReference type="Gene3D" id="3.50.50.60">
    <property type="entry name" value="FAD/NAD(P)-binding domain"/>
    <property type="match status" value="2"/>
</dbReference>
<dbReference type="InterPro" id="IPR002937">
    <property type="entry name" value="Amino_oxidase"/>
</dbReference>
<feature type="domain" description="Amine oxidase" evidence="5">
    <location>
        <begin position="17"/>
        <end position="436"/>
    </location>
</feature>
<feature type="binding site" evidence="4">
    <location>
        <position position="234"/>
    </location>
    <ligand>
        <name>FAD</name>
        <dbReference type="ChEBI" id="CHEBI:57692"/>
    </ligand>
</feature>
<organism evidence="6 7">
    <name type="scientific">Nocardia amikacinitolerans</name>
    <dbReference type="NCBI Taxonomy" id="756689"/>
    <lineage>
        <taxon>Bacteria</taxon>
        <taxon>Bacillati</taxon>
        <taxon>Actinomycetota</taxon>
        <taxon>Actinomycetes</taxon>
        <taxon>Mycobacteriales</taxon>
        <taxon>Nocardiaceae</taxon>
        <taxon>Nocardia</taxon>
    </lineage>
</organism>
<evidence type="ECO:0000256" key="2">
    <source>
        <dbReference type="ARBA" id="ARBA00005995"/>
    </source>
</evidence>
<reference evidence="6 7" key="1">
    <citation type="submission" date="2017-09" db="EMBL/GenBank/DDBJ databases">
        <authorList>
            <person name="Ehlers B."/>
            <person name="Leendertz F.H."/>
        </authorList>
    </citation>
    <scope>NUCLEOTIDE SEQUENCE [LARGE SCALE GENOMIC DNA]</scope>
    <source>
        <strain evidence="6 7">DSM 45537</strain>
    </source>
</reference>
<dbReference type="InterPro" id="IPR036188">
    <property type="entry name" value="FAD/NAD-bd_sf"/>
</dbReference>
<dbReference type="SUPFAM" id="SSF51905">
    <property type="entry name" value="FAD/NAD(P)-binding domain"/>
    <property type="match status" value="1"/>
</dbReference>
<dbReference type="PANTHER" id="PTHR43563:SF1">
    <property type="entry name" value="AMINE OXIDASE [FLAVIN-CONTAINING] B"/>
    <property type="match status" value="1"/>
</dbReference>
<dbReference type="PANTHER" id="PTHR43563">
    <property type="entry name" value="AMINE OXIDASE"/>
    <property type="match status" value="1"/>
</dbReference>
<evidence type="ECO:0000313" key="6">
    <source>
        <dbReference type="EMBL" id="SNY88374.1"/>
    </source>
</evidence>
<feature type="binding site" evidence="4">
    <location>
        <position position="338"/>
    </location>
    <ligand>
        <name>substrate</name>
    </ligand>
</feature>
<gene>
    <name evidence="6" type="ORF">SAMN04244553_5346</name>
</gene>
<dbReference type="GO" id="GO:0016491">
    <property type="term" value="F:oxidoreductase activity"/>
    <property type="evidence" value="ECO:0007669"/>
    <property type="project" value="UniProtKB-KW"/>
</dbReference>
<proteinExistence type="inferred from homology"/>
<name>A0A285LTV8_9NOCA</name>
<dbReference type="InterPro" id="IPR050703">
    <property type="entry name" value="Flavin_MAO"/>
</dbReference>
<sequence>MQNSNYDYDTVVIGGGFAGVRACRDLSEQGYSVLLLEARDRLGGRTWSKHSKVGVFEGTVELGGQWVWPDRQVNMMAEIKRYGLTLTRSATPESYPSYVAGVHNPGPLPVPLEDIYDFERAAFALLTDAHRISPGIPLDQQNVGDLDIPYGQYLDALGVSPATRGWFTFFGSVFTARYPEEISALGPLTFIAQMEHSLIRAWGILDEYLVEGTGALIGAMASDSHADIRFETPVANVTQNADGVTVTTAAGNVFTARTAVVATPLATWADIDFDPPLSEAKSSASRERHMAYPVKVLMQVNNAPRFPYLLADPDNAGGAILLVAEQELDQGGQMMTGFYVNHLEREDSFGTDFAGVERFLKTLCPEAELVDFQCHEWATDPWARGFVAYKPGRLSKSHTELAAPQERVFFATADIATTFMTWMEGALESGKKAAVDAHRHMAQPASNP</sequence>
<keyword evidence="3" id="KW-0560">Oxidoreductase</keyword>
<evidence type="ECO:0000256" key="3">
    <source>
        <dbReference type="ARBA" id="ARBA00023002"/>
    </source>
</evidence>
<dbReference type="EMBL" id="OBEG01000006">
    <property type="protein sequence ID" value="SNY88374.1"/>
    <property type="molecule type" value="Genomic_DNA"/>
</dbReference>
<evidence type="ECO:0000256" key="4">
    <source>
        <dbReference type="PIRSR" id="PIRSR601613-1"/>
    </source>
</evidence>
<keyword evidence="7" id="KW-1185">Reference proteome</keyword>
<evidence type="ECO:0000256" key="1">
    <source>
        <dbReference type="ARBA" id="ARBA00001974"/>
    </source>
</evidence>
<comment type="cofactor">
    <cofactor evidence="1">
        <name>FAD</name>
        <dbReference type="ChEBI" id="CHEBI:57692"/>
    </cofactor>
</comment>
<dbReference type="RefSeq" id="WP_097247307.1">
    <property type="nucleotide sequence ID" value="NZ_JAMTCV010000001.1"/>
</dbReference>
<dbReference type="Pfam" id="PF01593">
    <property type="entry name" value="Amino_oxidase"/>
    <property type="match status" value="1"/>
</dbReference>
<dbReference type="InterPro" id="IPR001613">
    <property type="entry name" value="Flavin_amine_oxidase"/>
</dbReference>
<feature type="binding site" evidence="4">
    <location>
        <begin position="37"/>
        <end position="38"/>
    </location>
    <ligand>
        <name>FAD</name>
        <dbReference type="ChEBI" id="CHEBI:57692"/>
    </ligand>
</feature>
<dbReference type="OrthoDB" id="337830at2"/>
<evidence type="ECO:0000313" key="7">
    <source>
        <dbReference type="Proteomes" id="UP000219565"/>
    </source>
</evidence>
<dbReference type="Proteomes" id="UP000219565">
    <property type="component" value="Unassembled WGS sequence"/>
</dbReference>
<accession>A0A285LTV8</accession>
<comment type="similarity">
    <text evidence="2">Belongs to the flavin monoamine oxidase family.</text>
</comment>
<dbReference type="AlphaFoldDB" id="A0A285LTV8"/>
<dbReference type="Gene3D" id="3.90.660.10">
    <property type="match status" value="2"/>
</dbReference>
<dbReference type="PRINTS" id="PR00757">
    <property type="entry name" value="AMINEOXDASEF"/>
</dbReference>
<protein>
    <submittedName>
        <fullName evidence="6">Monoamine oxidase</fullName>
    </submittedName>
</protein>